<dbReference type="GO" id="GO:0046872">
    <property type="term" value="F:metal ion binding"/>
    <property type="evidence" value="ECO:0007669"/>
    <property type="project" value="InterPro"/>
</dbReference>
<dbReference type="GO" id="GO:0017000">
    <property type="term" value="P:antibiotic biosynthetic process"/>
    <property type="evidence" value="ECO:0007669"/>
    <property type="project" value="InterPro"/>
</dbReference>
<dbReference type="CDD" id="cd08182">
    <property type="entry name" value="HEPD"/>
    <property type="match status" value="1"/>
</dbReference>
<dbReference type="Gene3D" id="3.90.550.10">
    <property type="entry name" value="Spore Coat Polysaccharide Biosynthesis Protein SpsA, Chain A"/>
    <property type="match status" value="1"/>
</dbReference>
<dbReference type="InterPro" id="IPR035873">
    <property type="entry name" value="PhpC"/>
</dbReference>
<keyword evidence="1" id="KW-0560">Oxidoreductase</keyword>
<dbReference type="RefSeq" id="WP_084139254.1">
    <property type="nucleotide sequence ID" value="NZ_FRCP01000013.1"/>
</dbReference>
<evidence type="ECO:0000259" key="2">
    <source>
        <dbReference type="Pfam" id="PF00465"/>
    </source>
</evidence>
<dbReference type="Pfam" id="PF00465">
    <property type="entry name" value="Fe-ADH"/>
    <property type="match status" value="1"/>
</dbReference>
<dbReference type="InterPro" id="IPR025877">
    <property type="entry name" value="MobA-like_NTP_Trfase"/>
</dbReference>
<dbReference type="AlphaFoldDB" id="A0A1M7KED9"/>
<accession>A0A1M7KED9</accession>
<evidence type="ECO:0000313" key="6">
    <source>
        <dbReference type="Proteomes" id="UP000184038"/>
    </source>
</evidence>
<gene>
    <name evidence="5" type="ORF">SAMN02746066_02681</name>
</gene>
<dbReference type="InterPro" id="IPR039697">
    <property type="entry name" value="Alcohol_dehydrogenase_Fe"/>
</dbReference>
<dbReference type="InterPro" id="IPR029044">
    <property type="entry name" value="Nucleotide-diphossugar_trans"/>
</dbReference>
<dbReference type="PANTHER" id="PTHR11496">
    <property type="entry name" value="ALCOHOL DEHYDROGENASE"/>
    <property type="match status" value="1"/>
</dbReference>
<dbReference type="GO" id="GO:0016779">
    <property type="term" value="F:nucleotidyltransferase activity"/>
    <property type="evidence" value="ECO:0007669"/>
    <property type="project" value="UniProtKB-ARBA"/>
</dbReference>
<evidence type="ECO:0000259" key="3">
    <source>
        <dbReference type="Pfam" id="PF12804"/>
    </source>
</evidence>
<name>A0A1M7KED9_9FIRM</name>
<keyword evidence="6" id="KW-1185">Reference proteome</keyword>
<feature type="domain" description="MobA-like NTP transferase" evidence="3">
    <location>
        <begin position="3"/>
        <end position="120"/>
    </location>
</feature>
<evidence type="ECO:0000256" key="1">
    <source>
        <dbReference type="ARBA" id="ARBA00023002"/>
    </source>
</evidence>
<reference evidence="5 6" key="1">
    <citation type="submission" date="2016-11" db="EMBL/GenBank/DDBJ databases">
        <authorList>
            <person name="Jaros S."/>
            <person name="Januszkiewicz K."/>
            <person name="Wedrychowicz H."/>
        </authorList>
    </citation>
    <scope>NUCLEOTIDE SEQUENCE [LARGE SCALE GENOMIC DNA]</scope>
    <source>
        <strain evidence="5 6">DSM 15930</strain>
    </source>
</reference>
<sequence>MKAIIFNSGLGSRMGELTREKPKCMLTLYNGETIFERQIRILSECGIREFIITTGPFEEQLIQMSKKYNTLTFDFVPNKEYLSTNYIVSMNNIKQVTEDVLLLHGDLVFNKKLIHKILTNENPSICLYNEEKELPEKDFKCRIEQGKLKEVSVDLFDTECFAFQPLYKLDRQQMNAWQSEVSNLVNKEIKDVYAENALNTISEQLNIVAMSYKEDYIDEIDNEADYNRVSEEIKNYDYREQEIIESNNYMNSLEKVLKTSERCNILVVVGKSLRDKVEKDLGSISKQFVFFSEFSSNPKYEEVLNGVKLRKEHNCDVLISIGGGSTMDVAKCIKLFSPLVSLSDFIKKEFRYNTIKHIAIPTSAGTGSESTQIAVIYKAGTKCSVEHGSILPDMAILDPNLLKTLPTYHKKSTVLDSLCQGIESYWSKKATEESRYYSKQCIELILKSYIAYSNDEEVVLEDMLRASNYSGKAINIARTTAAHAMSYQLTSNYGISHGHAVALCIIPIWERMNQKSKDNKELEQVLKSLATVFNTMDIEESIEVVKGIIMEFALPKVRINENEIVELVEEINMDRLKNNPVSFSEEELKELYCVM</sequence>
<dbReference type="Proteomes" id="UP000184038">
    <property type="component" value="Unassembled WGS sequence"/>
</dbReference>
<dbReference type="GO" id="GO:0004022">
    <property type="term" value="F:alcohol dehydrogenase (NAD+) activity"/>
    <property type="evidence" value="ECO:0007669"/>
    <property type="project" value="TreeGrafter"/>
</dbReference>
<dbReference type="FunFam" id="3.40.50.1970:FF:000003">
    <property type="entry name" value="Alcohol dehydrogenase, iron-containing"/>
    <property type="match status" value="1"/>
</dbReference>
<dbReference type="PANTHER" id="PTHR11496:SF103">
    <property type="entry name" value="DEHYDROGENASE, PUTATIVE-RELATED"/>
    <property type="match status" value="1"/>
</dbReference>
<evidence type="ECO:0000313" key="5">
    <source>
        <dbReference type="EMBL" id="SHM63189.1"/>
    </source>
</evidence>
<dbReference type="EMBL" id="FRCP01000013">
    <property type="protein sequence ID" value="SHM63189.1"/>
    <property type="molecule type" value="Genomic_DNA"/>
</dbReference>
<dbReference type="OrthoDB" id="9804734at2"/>
<evidence type="ECO:0000259" key="4">
    <source>
        <dbReference type="Pfam" id="PF25137"/>
    </source>
</evidence>
<dbReference type="Pfam" id="PF25137">
    <property type="entry name" value="ADH_Fe_C"/>
    <property type="match status" value="1"/>
</dbReference>
<dbReference type="STRING" id="1120996.SAMN02746066_02681"/>
<dbReference type="Gene3D" id="3.40.50.1970">
    <property type="match status" value="1"/>
</dbReference>
<organism evidence="5 6">
    <name type="scientific">Anaerosporobacter mobilis DSM 15930</name>
    <dbReference type="NCBI Taxonomy" id="1120996"/>
    <lineage>
        <taxon>Bacteria</taxon>
        <taxon>Bacillati</taxon>
        <taxon>Bacillota</taxon>
        <taxon>Clostridia</taxon>
        <taxon>Lachnospirales</taxon>
        <taxon>Lachnospiraceae</taxon>
        <taxon>Anaerosporobacter</taxon>
    </lineage>
</organism>
<feature type="domain" description="Alcohol dehydrogenase iron-type/glycerol dehydrogenase GldA" evidence="2">
    <location>
        <begin position="242"/>
        <end position="399"/>
    </location>
</feature>
<dbReference type="Gene3D" id="1.20.1090.10">
    <property type="entry name" value="Dehydroquinate synthase-like - alpha domain"/>
    <property type="match status" value="1"/>
</dbReference>
<feature type="domain" description="Fe-containing alcohol dehydrogenase-like C-terminal" evidence="4">
    <location>
        <begin position="412"/>
        <end position="592"/>
    </location>
</feature>
<dbReference type="SUPFAM" id="SSF53448">
    <property type="entry name" value="Nucleotide-diphospho-sugar transferases"/>
    <property type="match status" value="1"/>
</dbReference>
<dbReference type="Pfam" id="PF12804">
    <property type="entry name" value="NTP_transf_3"/>
    <property type="match status" value="1"/>
</dbReference>
<dbReference type="SUPFAM" id="SSF56796">
    <property type="entry name" value="Dehydroquinate synthase-like"/>
    <property type="match status" value="1"/>
</dbReference>
<protein>
    <submittedName>
        <fullName evidence="5">Alcohol dehydrogenase, class IV</fullName>
    </submittedName>
</protein>
<dbReference type="InterPro" id="IPR001670">
    <property type="entry name" value="ADH_Fe/GldA"/>
</dbReference>
<proteinExistence type="predicted"/>
<dbReference type="InterPro" id="IPR056798">
    <property type="entry name" value="ADH_Fe_C"/>
</dbReference>